<evidence type="ECO:0000256" key="5">
    <source>
        <dbReference type="ARBA" id="ARBA00022833"/>
    </source>
</evidence>
<feature type="domain" description="Peptidase M4" evidence="7">
    <location>
        <begin position="227"/>
        <end position="373"/>
    </location>
</feature>
<dbReference type="RefSeq" id="WP_344822714.1">
    <property type="nucleotide sequence ID" value="NZ_BAABEZ010000004.1"/>
</dbReference>
<proteinExistence type="inferred from homology"/>
<dbReference type="InterPro" id="IPR013783">
    <property type="entry name" value="Ig-like_fold"/>
</dbReference>
<dbReference type="InterPro" id="IPR050728">
    <property type="entry name" value="Zinc_Metalloprotease_M4"/>
</dbReference>
<dbReference type="SUPFAM" id="SSF141072">
    <property type="entry name" value="CalX-like"/>
    <property type="match status" value="1"/>
</dbReference>
<evidence type="ECO:0000256" key="4">
    <source>
        <dbReference type="ARBA" id="ARBA00022801"/>
    </source>
</evidence>
<evidence type="ECO:0000256" key="1">
    <source>
        <dbReference type="ARBA" id="ARBA00009388"/>
    </source>
</evidence>
<dbReference type="PANTHER" id="PTHR33794">
    <property type="entry name" value="BACILLOLYSIN"/>
    <property type="match status" value="1"/>
</dbReference>
<accession>A0ABP8ML81</accession>
<dbReference type="Pfam" id="PF01447">
    <property type="entry name" value="Peptidase_M4"/>
    <property type="match status" value="1"/>
</dbReference>
<dbReference type="PRINTS" id="PR00730">
    <property type="entry name" value="THERMOLYSIN"/>
</dbReference>
<comment type="caution">
    <text evidence="9">The sequence shown here is derived from an EMBL/GenBank/DDBJ whole genome shotgun (WGS) entry which is preliminary data.</text>
</comment>
<dbReference type="InterPro" id="IPR027268">
    <property type="entry name" value="Peptidase_M4/M1_CTD_sf"/>
</dbReference>
<dbReference type="SUPFAM" id="SSF55486">
    <property type="entry name" value="Metalloproteases ('zincins'), catalytic domain"/>
    <property type="match status" value="1"/>
</dbReference>
<name>A0ABP8ML81_9BACT</name>
<dbReference type="Gene3D" id="2.60.40.2030">
    <property type="match status" value="1"/>
</dbReference>
<dbReference type="Gene3D" id="1.10.390.10">
    <property type="entry name" value="Neutral Protease Domain 2"/>
    <property type="match status" value="1"/>
</dbReference>
<dbReference type="CDD" id="cd09597">
    <property type="entry name" value="M4_TLP"/>
    <property type="match status" value="1"/>
</dbReference>
<gene>
    <name evidence="9" type="ORF">GCM10023092_06860</name>
</gene>
<keyword evidence="6" id="KW-0482">Metalloprotease</keyword>
<evidence type="ECO:0000259" key="7">
    <source>
        <dbReference type="Pfam" id="PF01447"/>
    </source>
</evidence>
<dbReference type="Gene3D" id="3.10.170.10">
    <property type="match status" value="1"/>
</dbReference>
<evidence type="ECO:0000256" key="3">
    <source>
        <dbReference type="ARBA" id="ARBA00022723"/>
    </source>
</evidence>
<evidence type="ECO:0000259" key="8">
    <source>
        <dbReference type="Pfam" id="PF02868"/>
    </source>
</evidence>
<keyword evidence="2" id="KW-0645">Protease</keyword>
<sequence length="1191" mass="126532">MTSCVFTGIGTLATAQSANDIYAVERNSIDHSIKSMRFTETANIGADKADALFNVYLGIDGKENVMVLQHTTHANTGLSTMRFIQYYKGIKVAHGGSTLTVKNNLVQFFTGNYYPFSDNPATSASLKERAAFEKAIDFVGATLYKWQIPEEEAFIKKISGNPDTSFMPEGELVWIEDMRDDKEDRKVRLAYSFDIYAEQPLSRQQVYVDANTGKILFSNAILKHTSATGASRYSGTVPFKTSKPASTYILFDSTRGNGVYTLNMNNGTNYSSATNFSSVSNTWPTALSHNIALDVQWGTEMVYDYWLSQHGRHSWDDMNGVLQSYVHFSSGYNNAFWNGAYMTYGDGTGSSSGGFDPLVSLDVTGHEIGHGVCEATCNLVYEKEAGAMNEGLSDCWGATIEHYADPHETDAQPKKTWYIGEEIGNGTPLRRMDLPKLRGNPDTYGGTYWYNVTGCTPIPSNDYCGVHNNSGVMNKFYFLLTDGGSGTNDKGSVYSVTGLGWAKAPAILYQTELVLSSTATYMDCRTASINVAALLYGGCSPEVKSVTDAWYAVGVGAAYVSCSTTIGFEVASLEINELATATSCPAITVYKIGIKPTGSLIAGGTPVVTVAAAGGTAVSGKDYTLGGTVLSFPAGSSATQYADLTVFDDGTVNDSKTLKLAFTLNPMGTSATINAAFDTLSININNNDSIPSLVSTVPIETNLSATRTWNIPAGEEVYFYNPANKNLIAGLKNTSNDLGCVQATITQSGNGMKPALFSPGNRSLKEVTITPAINGSTTTYDVTVYMSNTELAGKVPSSLLLLKTDEVSDATINKSNATIVTPVLLTGTNYVGFRGTFTGFNPSSRFMLVDDTLCTPADVTITPSSDTNLCPGATVTLNAGSGTGYTYQWYKDGVAIPGATASAYTASAAGNYTVQVKISGCPAKTPSVTVTVKPALTVYNVSGGGKLCLGDAGLNVSLSGSDTGVTYQLYNGGGPIGAPLKGTGNALDFGLFSTSGNYTVIASNNTTSCSMYMSGNAAIDAVARPVALLSPAGTVTIGENESTTLTATKGTDYTYQWLRNEVAISGQTDTMLLVTEEGSYKLVVSNGVCSDTSDITDVRVSANAGLKLTLLPNPNDGAFTVKGMLDKNYDGKVSMILVNMLGQKIYTYETNAVKGYVEANFALSQLLAKARYLVKISAGEEEHVLPLLIGK</sequence>
<dbReference type="InterPro" id="IPR036179">
    <property type="entry name" value="Ig-like_dom_sf"/>
</dbReference>
<dbReference type="Gene3D" id="2.60.40.10">
    <property type="entry name" value="Immunoglobulins"/>
    <property type="match status" value="2"/>
</dbReference>
<dbReference type="EMBL" id="BAABEZ010000004">
    <property type="protein sequence ID" value="GAA4450639.1"/>
    <property type="molecule type" value="Genomic_DNA"/>
</dbReference>
<keyword evidence="10" id="KW-1185">Reference proteome</keyword>
<evidence type="ECO:0000313" key="10">
    <source>
        <dbReference type="Proteomes" id="UP001501410"/>
    </source>
</evidence>
<evidence type="ECO:0000313" key="9">
    <source>
        <dbReference type="EMBL" id="GAA4450639.1"/>
    </source>
</evidence>
<keyword evidence="5" id="KW-0862">Zinc</keyword>
<dbReference type="InterPro" id="IPR023612">
    <property type="entry name" value="Peptidase_M4"/>
</dbReference>
<dbReference type="Proteomes" id="UP001501410">
    <property type="component" value="Unassembled WGS sequence"/>
</dbReference>
<keyword evidence="3" id="KW-0479">Metal-binding</keyword>
<dbReference type="InterPro" id="IPR013856">
    <property type="entry name" value="Peptidase_M4_domain"/>
</dbReference>
<dbReference type="SUPFAM" id="SSF48726">
    <property type="entry name" value="Immunoglobulin"/>
    <property type="match status" value="1"/>
</dbReference>
<dbReference type="PANTHER" id="PTHR33794:SF1">
    <property type="entry name" value="BACILLOLYSIN"/>
    <property type="match status" value="1"/>
</dbReference>
<organism evidence="9 10">
    <name type="scientific">Rurimicrobium arvi</name>
    <dbReference type="NCBI Taxonomy" id="2049916"/>
    <lineage>
        <taxon>Bacteria</taxon>
        <taxon>Pseudomonadati</taxon>
        <taxon>Bacteroidota</taxon>
        <taxon>Chitinophagia</taxon>
        <taxon>Chitinophagales</taxon>
        <taxon>Chitinophagaceae</taxon>
        <taxon>Rurimicrobium</taxon>
    </lineage>
</organism>
<comment type="similarity">
    <text evidence="1">Belongs to the peptidase M4 family.</text>
</comment>
<evidence type="ECO:0000256" key="6">
    <source>
        <dbReference type="ARBA" id="ARBA00023049"/>
    </source>
</evidence>
<protein>
    <submittedName>
        <fullName evidence="9">Uncharacterized protein</fullName>
    </submittedName>
</protein>
<reference evidence="10" key="1">
    <citation type="journal article" date="2019" name="Int. J. Syst. Evol. Microbiol.">
        <title>The Global Catalogue of Microorganisms (GCM) 10K type strain sequencing project: providing services to taxonomists for standard genome sequencing and annotation.</title>
        <authorList>
            <consortium name="The Broad Institute Genomics Platform"/>
            <consortium name="The Broad Institute Genome Sequencing Center for Infectious Disease"/>
            <person name="Wu L."/>
            <person name="Ma J."/>
        </authorList>
    </citation>
    <scope>NUCLEOTIDE SEQUENCE [LARGE SCALE GENOMIC DNA]</scope>
    <source>
        <strain evidence="10">JCM 31921</strain>
    </source>
</reference>
<dbReference type="InterPro" id="IPR038081">
    <property type="entry name" value="CalX-like_sf"/>
</dbReference>
<dbReference type="Pfam" id="PF02868">
    <property type="entry name" value="Peptidase_M4_C"/>
    <property type="match status" value="1"/>
</dbReference>
<keyword evidence="4" id="KW-0378">Hydrolase</keyword>
<feature type="domain" description="Peptidase M4 C-terminal" evidence="8">
    <location>
        <begin position="378"/>
        <end position="555"/>
    </location>
</feature>
<dbReference type="InterPro" id="IPR001570">
    <property type="entry name" value="Peptidase_M4_C_domain"/>
</dbReference>
<evidence type="ECO:0000256" key="2">
    <source>
        <dbReference type="ARBA" id="ARBA00022670"/>
    </source>
</evidence>